<dbReference type="HOGENOM" id="CLU_005726_8_0_1"/>
<evidence type="ECO:0000313" key="2">
    <source>
        <dbReference type="Proteomes" id="UP000054538"/>
    </source>
</evidence>
<proteinExistence type="predicted"/>
<dbReference type="EMBL" id="KN825668">
    <property type="protein sequence ID" value="KIK82172.1"/>
    <property type="molecule type" value="Genomic_DNA"/>
</dbReference>
<reference evidence="1 2" key="1">
    <citation type="submission" date="2014-04" db="EMBL/GenBank/DDBJ databases">
        <authorList>
            <consortium name="DOE Joint Genome Institute"/>
            <person name="Kuo A."/>
            <person name="Kohler A."/>
            <person name="Jargeat P."/>
            <person name="Nagy L.G."/>
            <person name="Floudas D."/>
            <person name="Copeland A."/>
            <person name="Barry K.W."/>
            <person name="Cichocki N."/>
            <person name="Veneault-Fourrey C."/>
            <person name="LaButti K."/>
            <person name="Lindquist E.A."/>
            <person name="Lipzen A."/>
            <person name="Lundell T."/>
            <person name="Morin E."/>
            <person name="Murat C."/>
            <person name="Sun H."/>
            <person name="Tunlid A."/>
            <person name="Henrissat B."/>
            <person name="Grigoriev I.V."/>
            <person name="Hibbett D.S."/>
            <person name="Martin F."/>
            <person name="Nordberg H.P."/>
            <person name="Cantor M.N."/>
            <person name="Hua S.X."/>
        </authorList>
    </citation>
    <scope>NUCLEOTIDE SEQUENCE [LARGE SCALE GENOMIC DNA]</scope>
    <source>
        <strain evidence="1 2">Ve08.2h10</strain>
    </source>
</reference>
<dbReference type="Proteomes" id="UP000054538">
    <property type="component" value="Unassembled WGS sequence"/>
</dbReference>
<dbReference type="AlphaFoldDB" id="A0A0D0CHI8"/>
<reference evidence="2" key="2">
    <citation type="submission" date="2015-01" db="EMBL/GenBank/DDBJ databases">
        <title>Evolutionary Origins and Diversification of the Mycorrhizal Mutualists.</title>
        <authorList>
            <consortium name="DOE Joint Genome Institute"/>
            <consortium name="Mycorrhizal Genomics Consortium"/>
            <person name="Kohler A."/>
            <person name="Kuo A."/>
            <person name="Nagy L.G."/>
            <person name="Floudas D."/>
            <person name="Copeland A."/>
            <person name="Barry K.W."/>
            <person name="Cichocki N."/>
            <person name="Veneault-Fourrey C."/>
            <person name="LaButti K."/>
            <person name="Lindquist E.A."/>
            <person name="Lipzen A."/>
            <person name="Lundell T."/>
            <person name="Morin E."/>
            <person name="Murat C."/>
            <person name="Riley R."/>
            <person name="Ohm R."/>
            <person name="Sun H."/>
            <person name="Tunlid A."/>
            <person name="Henrissat B."/>
            <person name="Grigoriev I.V."/>
            <person name="Hibbett D.S."/>
            <person name="Martin F."/>
        </authorList>
    </citation>
    <scope>NUCLEOTIDE SEQUENCE [LARGE SCALE GENOMIC DNA]</scope>
    <source>
        <strain evidence="2">Ve08.2h10</strain>
    </source>
</reference>
<name>A0A0D0CHI8_9AGAM</name>
<gene>
    <name evidence="1" type="ORF">PAXRUDRAFT_154400</name>
</gene>
<protein>
    <submittedName>
        <fullName evidence="1">Uncharacterized protein</fullName>
    </submittedName>
</protein>
<accession>A0A0D0CHI8</accession>
<evidence type="ECO:0000313" key="1">
    <source>
        <dbReference type="EMBL" id="KIK82172.1"/>
    </source>
</evidence>
<organism evidence="1 2">
    <name type="scientific">Paxillus rubicundulus Ve08.2h10</name>
    <dbReference type="NCBI Taxonomy" id="930991"/>
    <lineage>
        <taxon>Eukaryota</taxon>
        <taxon>Fungi</taxon>
        <taxon>Dikarya</taxon>
        <taxon>Basidiomycota</taxon>
        <taxon>Agaricomycotina</taxon>
        <taxon>Agaricomycetes</taxon>
        <taxon>Agaricomycetidae</taxon>
        <taxon>Boletales</taxon>
        <taxon>Paxilineae</taxon>
        <taxon>Paxillaceae</taxon>
        <taxon>Paxillus</taxon>
    </lineage>
</organism>
<dbReference type="InParanoid" id="A0A0D0CHI8"/>
<keyword evidence="2" id="KW-1185">Reference proteome</keyword>
<sequence>MLYNKLDFVNVKLTLELACASEEVCVLFLPKFHCKLHFIEQCWCITNPTSSKEEDLERNVVETLQSVTLDHM</sequence>